<dbReference type="Gene3D" id="3.40.430.10">
    <property type="entry name" value="Dihydrofolate Reductase, subunit A"/>
    <property type="match status" value="1"/>
</dbReference>
<comment type="caution">
    <text evidence="2">The sequence shown here is derived from an EMBL/GenBank/DDBJ whole genome shotgun (WGS) entry which is preliminary data.</text>
</comment>
<dbReference type="Pfam" id="PF01872">
    <property type="entry name" value="RibD_C"/>
    <property type="match status" value="1"/>
</dbReference>
<dbReference type="SUPFAM" id="SSF53597">
    <property type="entry name" value="Dihydrofolate reductase-like"/>
    <property type="match status" value="1"/>
</dbReference>
<reference evidence="2" key="1">
    <citation type="journal article" date="2014" name="Front. Microbiol.">
        <title>High frequency of phylogenetically diverse reductive dehalogenase-homologous genes in deep subseafloor sedimentary metagenomes.</title>
        <authorList>
            <person name="Kawai M."/>
            <person name="Futagami T."/>
            <person name="Toyoda A."/>
            <person name="Takaki Y."/>
            <person name="Nishi S."/>
            <person name="Hori S."/>
            <person name="Arai W."/>
            <person name="Tsubouchi T."/>
            <person name="Morono Y."/>
            <person name="Uchiyama I."/>
            <person name="Ito T."/>
            <person name="Fujiyama A."/>
            <person name="Inagaki F."/>
            <person name="Takami H."/>
        </authorList>
    </citation>
    <scope>NUCLEOTIDE SEQUENCE</scope>
    <source>
        <strain evidence="2">Expedition CK06-06</strain>
    </source>
</reference>
<dbReference type="EMBL" id="BARS01010229">
    <property type="protein sequence ID" value="GAF91226.1"/>
    <property type="molecule type" value="Genomic_DNA"/>
</dbReference>
<dbReference type="InterPro" id="IPR024072">
    <property type="entry name" value="DHFR-like_dom_sf"/>
</dbReference>
<dbReference type="GO" id="GO:0009231">
    <property type="term" value="P:riboflavin biosynthetic process"/>
    <property type="evidence" value="ECO:0007669"/>
    <property type="project" value="InterPro"/>
</dbReference>
<name>X0TVL2_9ZZZZ</name>
<gene>
    <name evidence="2" type="ORF">S01H1_19021</name>
</gene>
<sequence length="133" mass="14713">MPASPSNVVKRLAEQEYEHLYIDGGKTIQGFISEGLIQKLIVTKVPILIGSGIPLFGALPHDIRLHHLETLQFDNGLVQSKSEILEKTYSNYPGQLPNIFLPVKDYVAREGCGSKQIPVGALYRSHNSCPWTA</sequence>
<proteinExistence type="predicted"/>
<accession>X0TVL2</accession>
<evidence type="ECO:0000259" key="1">
    <source>
        <dbReference type="Pfam" id="PF01872"/>
    </source>
</evidence>
<dbReference type="InterPro" id="IPR002734">
    <property type="entry name" value="RibDG_C"/>
</dbReference>
<dbReference type="AlphaFoldDB" id="X0TVL2"/>
<feature type="domain" description="Bacterial bifunctional deaminase-reductase C-terminal" evidence="1">
    <location>
        <begin position="5"/>
        <end position="78"/>
    </location>
</feature>
<organism evidence="2">
    <name type="scientific">marine sediment metagenome</name>
    <dbReference type="NCBI Taxonomy" id="412755"/>
    <lineage>
        <taxon>unclassified sequences</taxon>
        <taxon>metagenomes</taxon>
        <taxon>ecological metagenomes</taxon>
    </lineage>
</organism>
<evidence type="ECO:0000313" key="2">
    <source>
        <dbReference type="EMBL" id="GAF91226.1"/>
    </source>
</evidence>
<dbReference type="GO" id="GO:0008703">
    <property type="term" value="F:5-amino-6-(5-phosphoribosylamino)uracil reductase activity"/>
    <property type="evidence" value="ECO:0007669"/>
    <property type="project" value="InterPro"/>
</dbReference>
<protein>
    <recommendedName>
        <fullName evidence="1">Bacterial bifunctional deaminase-reductase C-terminal domain-containing protein</fullName>
    </recommendedName>
</protein>
<feature type="non-terminal residue" evidence="2">
    <location>
        <position position="133"/>
    </location>
</feature>